<proteinExistence type="predicted"/>
<accession>G3HR71</accession>
<dbReference type="InParanoid" id="G3HR71"/>
<dbReference type="EMBL" id="JH000627">
    <property type="protein sequence ID" value="EGW06835.1"/>
    <property type="molecule type" value="Genomic_DNA"/>
</dbReference>
<reference evidence="2" key="1">
    <citation type="journal article" date="2011" name="Nat. Biotechnol.">
        <title>The genomic sequence of the Chinese hamster ovary (CHO)-K1 cell line.</title>
        <authorList>
            <person name="Xu X."/>
            <person name="Nagarajan H."/>
            <person name="Lewis N.E."/>
            <person name="Pan S."/>
            <person name="Cai Z."/>
            <person name="Liu X."/>
            <person name="Chen W."/>
            <person name="Xie M."/>
            <person name="Wang W."/>
            <person name="Hammond S."/>
            <person name="Andersen M.R."/>
            <person name="Neff N."/>
            <person name="Passarelli B."/>
            <person name="Koh W."/>
            <person name="Fan H.C."/>
            <person name="Wang J."/>
            <person name="Gui Y."/>
            <person name="Lee K.H."/>
            <person name="Betenbaugh M.J."/>
            <person name="Quake S.R."/>
            <person name="Famili I."/>
            <person name="Palsson B.O."/>
            <person name="Wang J."/>
        </authorList>
    </citation>
    <scope>NUCLEOTIDE SEQUENCE [LARGE SCALE GENOMIC DNA]</scope>
    <source>
        <strain evidence="2">CHO K1 cell line</strain>
    </source>
</reference>
<name>G3HR71_CRIGR</name>
<sequence length="108" mass="12149">MTRLILGDFLLSCPMHFCFPFSFQCTPQPHPSFRGFNRGRAVGSDLFFKDSKVGVVAREKLLFPAPNPNIHIPFWLKFLVLAAYEPQLSKELLVPEGILSDPRDNGSA</sequence>
<organism evidence="1 2">
    <name type="scientific">Cricetulus griseus</name>
    <name type="common">Chinese hamster</name>
    <name type="synonym">Cricetulus barabensis griseus</name>
    <dbReference type="NCBI Taxonomy" id="10029"/>
    <lineage>
        <taxon>Eukaryota</taxon>
        <taxon>Metazoa</taxon>
        <taxon>Chordata</taxon>
        <taxon>Craniata</taxon>
        <taxon>Vertebrata</taxon>
        <taxon>Euteleostomi</taxon>
        <taxon>Mammalia</taxon>
        <taxon>Eutheria</taxon>
        <taxon>Euarchontoglires</taxon>
        <taxon>Glires</taxon>
        <taxon>Rodentia</taxon>
        <taxon>Myomorpha</taxon>
        <taxon>Muroidea</taxon>
        <taxon>Cricetidae</taxon>
        <taxon>Cricetinae</taxon>
        <taxon>Cricetulus</taxon>
    </lineage>
</organism>
<dbReference type="Proteomes" id="UP000001075">
    <property type="component" value="Unassembled WGS sequence"/>
</dbReference>
<gene>
    <name evidence="1" type="ORF">I79_013334</name>
</gene>
<dbReference type="AlphaFoldDB" id="G3HR71"/>
<protein>
    <submittedName>
        <fullName evidence="1">Uncharacterized protein</fullName>
    </submittedName>
</protein>
<evidence type="ECO:0000313" key="2">
    <source>
        <dbReference type="Proteomes" id="UP000001075"/>
    </source>
</evidence>
<evidence type="ECO:0000313" key="1">
    <source>
        <dbReference type="EMBL" id="EGW06835.1"/>
    </source>
</evidence>